<evidence type="ECO:0000259" key="2">
    <source>
        <dbReference type="SMART" id="SM00955"/>
    </source>
</evidence>
<proteinExistence type="predicted"/>
<keyword evidence="4" id="KW-1185">Reference proteome</keyword>
<gene>
    <name evidence="3" type="ORF">HNR15_001332</name>
</gene>
<dbReference type="InterPro" id="IPR040596">
    <property type="entry name" value="RNase_II_C_S1"/>
</dbReference>
<dbReference type="Pfam" id="PF18614">
    <property type="entry name" value="RNase_II_C_S1"/>
    <property type="match status" value="1"/>
</dbReference>
<feature type="domain" description="RNB" evidence="2">
    <location>
        <begin position="57"/>
        <end position="374"/>
    </location>
</feature>
<dbReference type="SUPFAM" id="SSF50249">
    <property type="entry name" value="Nucleic acid-binding proteins"/>
    <property type="match status" value="1"/>
</dbReference>
<dbReference type="Pfam" id="PF00773">
    <property type="entry name" value="RNB"/>
    <property type="match status" value="1"/>
</dbReference>
<dbReference type="GO" id="GO:0004540">
    <property type="term" value="F:RNA nuclease activity"/>
    <property type="evidence" value="ECO:0007669"/>
    <property type="project" value="InterPro"/>
</dbReference>
<comment type="caution">
    <text evidence="3">The sequence shown here is derived from an EMBL/GenBank/DDBJ whole genome shotgun (WGS) entry which is preliminary data.</text>
</comment>
<evidence type="ECO:0000256" key="1">
    <source>
        <dbReference type="SAM" id="MobiDB-lite"/>
    </source>
</evidence>
<accession>A0A853DEH4</accession>
<dbReference type="InterPro" id="IPR001900">
    <property type="entry name" value="RNase_II/R"/>
</dbReference>
<dbReference type="Proteomes" id="UP000571817">
    <property type="component" value="Unassembled WGS sequence"/>
</dbReference>
<reference evidence="3 4" key="1">
    <citation type="submission" date="2020-07" db="EMBL/GenBank/DDBJ databases">
        <title>Sequencing the genomes of 1000 actinobacteria strains.</title>
        <authorList>
            <person name="Klenk H.-P."/>
        </authorList>
    </citation>
    <scope>NUCLEOTIDE SEQUENCE [LARGE SCALE GENOMIC DNA]</scope>
    <source>
        <strain evidence="3 4">DSM 29531</strain>
    </source>
</reference>
<name>A0A853DEH4_9MICO</name>
<dbReference type="RefSeq" id="WP_179480194.1">
    <property type="nucleotide sequence ID" value="NZ_JACCFW010000001.1"/>
</dbReference>
<evidence type="ECO:0000313" key="4">
    <source>
        <dbReference type="Proteomes" id="UP000571817"/>
    </source>
</evidence>
<dbReference type="InterPro" id="IPR012340">
    <property type="entry name" value="NA-bd_OB-fold"/>
</dbReference>
<dbReference type="SMART" id="SM00955">
    <property type="entry name" value="RNB"/>
    <property type="match status" value="1"/>
</dbReference>
<evidence type="ECO:0000313" key="3">
    <source>
        <dbReference type="EMBL" id="NYJ74369.1"/>
    </source>
</evidence>
<dbReference type="EMBL" id="JACCFW010000001">
    <property type="protein sequence ID" value="NYJ74369.1"/>
    <property type="molecule type" value="Genomic_DNA"/>
</dbReference>
<protein>
    <submittedName>
        <fullName evidence="3">Exoribonuclease R</fullName>
    </submittedName>
</protein>
<dbReference type="AlphaFoldDB" id="A0A853DEH4"/>
<organism evidence="3 4">
    <name type="scientific">Allobranchiibius huperziae</name>
    <dbReference type="NCBI Taxonomy" id="1874116"/>
    <lineage>
        <taxon>Bacteria</taxon>
        <taxon>Bacillati</taxon>
        <taxon>Actinomycetota</taxon>
        <taxon>Actinomycetes</taxon>
        <taxon>Micrococcales</taxon>
        <taxon>Dermacoccaceae</taxon>
        <taxon>Allobranchiibius</taxon>
    </lineage>
</organism>
<dbReference type="PANTHER" id="PTHR23355">
    <property type="entry name" value="RIBONUCLEASE"/>
    <property type="match status" value="1"/>
</dbReference>
<feature type="region of interest" description="Disordered" evidence="1">
    <location>
        <begin position="1"/>
        <end position="20"/>
    </location>
</feature>
<dbReference type="PANTHER" id="PTHR23355:SF9">
    <property type="entry name" value="DIS3-LIKE EXONUCLEASE 2"/>
    <property type="match status" value="1"/>
</dbReference>
<dbReference type="GO" id="GO:0006402">
    <property type="term" value="P:mRNA catabolic process"/>
    <property type="evidence" value="ECO:0007669"/>
    <property type="project" value="TreeGrafter"/>
</dbReference>
<dbReference type="GO" id="GO:0003723">
    <property type="term" value="F:RNA binding"/>
    <property type="evidence" value="ECO:0007669"/>
    <property type="project" value="InterPro"/>
</dbReference>
<sequence length="477" mass="51420">MLPRVVRAPQADPTSADPGPLEQAFTAIRAEHKLSPDYPQPALAEAEKAATATTLPERDETAVPFFTIDPPGSTDLDQAMYLERTDDGYRVRYAIADVAAYVVPGGALDQETRARGETVYLPDMRVPLHPTVLSEDAASLLPDQVRGAYVWDIELDASGDVRAAQVYLARVRSIARLDYDGVQQQIGADAPDGLRLLKEIGELRIALQRKRGGADLPMPEQEVQQDEDGTYRLQFRPPVPSEDWNAQISLLAGMCAATMMLEAKVGILRTMPAPPQDAIDTFRRRAEALGITWPRGQAYGEFIAGLDRTDPKHLALIHDATSLFRGAGYTPFDGQVPAETEQAAVAAPYAHVTAPLRRLVDRFGLAICEAVSSGQAPPDWARQALPTLPDIMRSRDQVASAVGHACDDAVEAAVLSARVGETFEAVVVARNDKAIQVQLRDIAVLASCPGDAAPGDVVRVVLVATDVGAHTVTFRLG</sequence>
<dbReference type="InterPro" id="IPR050180">
    <property type="entry name" value="RNR_Ribonuclease"/>
</dbReference>